<dbReference type="InterPro" id="IPR009061">
    <property type="entry name" value="DNA-bd_dom_put_sf"/>
</dbReference>
<protein>
    <submittedName>
        <fullName evidence="2">Helix-turn-helix DNA binding domain protein</fullName>
    </submittedName>
</protein>
<feature type="domain" description="Helix-turn-helix" evidence="1">
    <location>
        <begin position="7"/>
        <end position="54"/>
    </location>
</feature>
<name>A0A345KN12_9CAUD</name>
<reference evidence="3" key="1">
    <citation type="submission" date="2018-06" db="EMBL/GenBank/DDBJ databases">
        <authorList>
            <person name="Zhirakovskaya E."/>
        </authorList>
    </citation>
    <scope>NUCLEOTIDE SEQUENCE [LARGE SCALE GENOMIC DNA]</scope>
</reference>
<dbReference type="RefSeq" id="YP_010649516.1">
    <property type="nucleotide sequence ID" value="NC_070769.1"/>
</dbReference>
<sequence length="60" mass="6729">MTEKRAYTYQEAADSVGVSVRTIQRLVERGDIAVKYIGSKPVIRATELDEWLETLPSEAS</sequence>
<dbReference type="Pfam" id="PF12728">
    <property type="entry name" value="HTH_17"/>
    <property type="match status" value="1"/>
</dbReference>
<organism evidence="2 3">
    <name type="scientific">Arthrobacter phage MargaretKali</name>
    <dbReference type="NCBI Taxonomy" id="2250414"/>
    <lineage>
        <taxon>Viruses</taxon>
        <taxon>Duplodnaviria</taxon>
        <taxon>Heunggongvirae</taxon>
        <taxon>Uroviricota</taxon>
        <taxon>Caudoviricetes</taxon>
        <taxon>Kumottavirus</taxon>
        <taxon>Kumottavirus margaretkali</taxon>
    </lineage>
</organism>
<dbReference type="GeneID" id="77925064"/>
<accession>A0A345KN12</accession>
<dbReference type="KEGG" id="vg:77925064"/>
<dbReference type="EMBL" id="MH450123">
    <property type="protein sequence ID" value="AXH44414.1"/>
    <property type="molecule type" value="Genomic_DNA"/>
</dbReference>
<evidence type="ECO:0000259" key="1">
    <source>
        <dbReference type="Pfam" id="PF12728"/>
    </source>
</evidence>
<gene>
    <name evidence="2" type="primary">34</name>
    <name evidence="2" type="ORF">SEA_MARGARETKALI_34</name>
</gene>
<dbReference type="InterPro" id="IPR041657">
    <property type="entry name" value="HTH_17"/>
</dbReference>
<dbReference type="Proteomes" id="UP000257231">
    <property type="component" value="Segment"/>
</dbReference>
<dbReference type="NCBIfam" id="TIGR01764">
    <property type="entry name" value="excise"/>
    <property type="match status" value="1"/>
</dbReference>
<evidence type="ECO:0000313" key="3">
    <source>
        <dbReference type="Proteomes" id="UP000257231"/>
    </source>
</evidence>
<dbReference type="InterPro" id="IPR010093">
    <property type="entry name" value="SinI_DNA-bd"/>
</dbReference>
<dbReference type="GO" id="GO:0003677">
    <property type="term" value="F:DNA binding"/>
    <property type="evidence" value="ECO:0007669"/>
    <property type="project" value="InterPro"/>
</dbReference>
<proteinExistence type="predicted"/>
<keyword evidence="3" id="KW-1185">Reference proteome</keyword>
<dbReference type="SUPFAM" id="SSF46955">
    <property type="entry name" value="Putative DNA-binding domain"/>
    <property type="match status" value="1"/>
</dbReference>
<evidence type="ECO:0000313" key="2">
    <source>
        <dbReference type="EMBL" id="AXH44414.1"/>
    </source>
</evidence>